<dbReference type="EMBL" id="CP016174">
    <property type="protein sequence ID" value="ANN17672.1"/>
    <property type="molecule type" value="Genomic_DNA"/>
</dbReference>
<dbReference type="AlphaFoldDB" id="A0A193BZM3"/>
<evidence type="ECO:0008006" key="4">
    <source>
        <dbReference type="Google" id="ProtNLM"/>
    </source>
</evidence>
<dbReference type="Proteomes" id="UP000093695">
    <property type="component" value="Chromosome"/>
</dbReference>
<evidence type="ECO:0000313" key="3">
    <source>
        <dbReference type="Proteomes" id="UP000093695"/>
    </source>
</evidence>
<name>A0A193BZM3_AMYOR</name>
<gene>
    <name evidence="2" type="ORF">SD37_19825</name>
</gene>
<accession>A0A193BZM3</accession>
<feature type="chain" id="PRO_5008256238" description="LamG-like jellyroll fold domain-containing protein" evidence="1">
    <location>
        <begin position="24"/>
        <end position="309"/>
    </location>
</feature>
<keyword evidence="1" id="KW-0732">Signal</keyword>
<organism evidence="2 3">
    <name type="scientific">Amycolatopsis orientalis</name>
    <name type="common">Nocardia orientalis</name>
    <dbReference type="NCBI Taxonomy" id="31958"/>
    <lineage>
        <taxon>Bacteria</taxon>
        <taxon>Bacillati</taxon>
        <taxon>Actinomycetota</taxon>
        <taxon>Actinomycetes</taxon>
        <taxon>Pseudonocardiales</taxon>
        <taxon>Pseudonocardiaceae</taxon>
        <taxon>Amycolatopsis</taxon>
    </lineage>
</organism>
<reference evidence="2 3" key="1">
    <citation type="journal article" date="2015" name="Genome Announc.">
        <title>Draft Genome Sequence of Norvancomycin-Producing Strain Amycolatopsis orientalis CPCC200066.</title>
        <authorList>
            <person name="Lei X."/>
            <person name="Yuan F."/>
            <person name="Shi Y."/>
            <person name="Li X."/>
            <person name="Wang L."/>
            <person name="Hong B."/>
        </authorList>
    </citation>
    <scope>NUCLEOTIDE SEQUENCE [LARGE SCALE GENOMIC DNA]</scope>
    <source>
        <strain evidence="2 3">B-37</strain>
    </source>
</reference>
<dbReference type="STRING" id="31958.SD37_19825"/>
<dbReference type="RefSeq" id="WP_044853287.1">
    <property type="nucleotide sequence ID" value="NZ_CP016174.1"/>
</dbReference>
<dbReference type="InterPro" id="IPR013320">
    <property type="entry name" value="ConA-like_dom_sf"/>
</dbReference>
<feature type="signal peptide" evidence="1">
    <location>
        <begin position="1"/>
        <end position="23"/>
    </location>
</feature>
<proteinExistence type="predicted"/>
<dbReference type="SUPFAM" id="SSF49899">
    <property type="entry name" value="Concanavalin A-like lectins/glucanases"/>
    <property type="match status" value="1"/>
</dbReference>
<evidence type="ECO:0000256" key="1">
    <source>
        <dbReference type="SAM" id="SignalP"/>
    </source>
</evidence>
<evidence type="ECO:0000313" key="2">
    <source>
        <dbReference type="EMBL" id="ANN17672.1"/>
    </source>
</evidence>
<protein>
    <recommendedName>
        <fullName evidence="4">LamG-like jellyroll fold domain-containing protein</fullName>
    </recommendedName>
</protein>
<dbReference type="KEGG" id="aori:SD37_19825"/>
<dbReference type="Gene3D" id="2.60.120.200">
    <property type="match status" value="1"/>
</dbReference>
<keyword evidence="3" id="KW-1185">Reference proteome</keyword>
<sequence>MRKLLAVPLVVLLAITFAAPVAAAPRPVGVFPSLSRNLVAYYDFEHPVPGSPGQEADQGRSGTDITLVNGGAAMRVPDRGPGRNALQVKQVNPAQKGADDWKAGRYSADGVPTLRAFNGVRAATVMGWVKMTGENPSPNPGSSTPGVRYGAVGLVGLLSGNSDGHAVRALLELITVDGELRLVALGRRIDGAASQTFAAAEDWRKLLPPDEWVFLAAVFDYDNGTMALYRNGKPVEGFYVDQGDPWAVGGEPEPDPASATDPRGIKIGGSFPQNTREGNPCNCRLDDLMFLDRAVRPLEILLQYHWARR</sequence>